<dbReference type="SUPFAM" id="SSF53335">
    <property type="entry name" value="S-adenosyl-L-methionine-dependent methyltransferases"/>
    <property type="match status" value="1"/>
</dbReference>
<reference evidence="1 2" key="1">
    <citation type="submission" date="2019-03" db="EMBL/GenBank/DDBJ databases">
        <title>Genomic Encyclopedia of Type Strains, Phase III (KMG-III): the genomes of soil and plant-associated and newly described type strains.</title>
        <authorList>
            <person name="Whitman W."/>
        </authorList>
    </citation>
    <scope>NUCLEOTIDE SEQUENCE [LARGE SCALE GENOMIC DNA]</scope>
    <source>
        <strain evidence="1 2">CGMCC 1.7660</strain>
    </source>
</reference>
<evidence type="ECO:0000313" key="2">
    <source>
        <dbReference type="Proteomes" id="UP000295783"/>
    </source>
</evidence>
<dbReference type="EMBL" id="SNYW01000011">
    <property type="protein sequence ID" value="TDQ80567.1"/>
    <property type="molecule type" value="Genomic_DNA"/>
</dbReference>
<proteinExistence type="predicted"/>
<gene>
    <name evidence="1" type="ORF">A8950_3101</name>
</gene>
<dbReference type="AlphaFoldDB" id="A0A4R6WPX9"/>
<organism evidence="1 2">
    <name type="scientific">Dongia mobilis</name>
    <dbReference type="NCBI Taxonomy" id="578943"/>
    <lineage>
        <taxon>Bacteria</taxon>
        <taxon>Pseudomonadati</taxon>
        <taxon>Pseudomonadota</taxon>
        <taxon>Alphaproteobacteria</taxon>
        <taxon>Rhodospirillales</taxon>
        <taxon>Dongiaceae</taxon>
        <taxon>Dongia</taxon>
    </lineage>
</organism>
<evidence type="ECO:0008006" key="3">
    <source>
        <dbReference type="Google" id="ProtNLM"/>
    </source>
</evidence>
<accession>A0A4R6WPX9</accession>
<dbReference type="RefSeq" id="WP_133614551.1">
    <property type="nucleotide sequence ID" value="NZ_SNYW01000011.1"/>
</dbReference>
<dbReference type="Proteomes" id="UP000295783">
    <property type="component" value="Unassembled WGS sequence"/>
</dbReference>
<protein>
    <recommendedName>
        <fullName evidence="3">Methyltransferase family protein</fullName>
    </recommendedName>
</protein>
<sequence length="302" mass="34279">MDNVATTSGRTESVRVKNEQAVFNHYNAGWSRYLAVAEAAYAEEGQNLARILSRCLAERGNAPRKQRGKYRPTVGGEPLSDRVNQAAHLAYYAAVMLEEIRARVPASTQRIIEMGSGWGAVITGLWLGGAPRDAEYWALEYTDAGQEVTKLFARAEPRFRLQTRHFDYHKADFSYLTEKLETVVYSTYSIEQITFIKDELIDRIMAIPGFTRCVHIEPVGWQVEPDAIIMKLDRLAKKLGLKALNQATASARRCWRHGKNRNLLETLRRYEKAGKIVIEKIDRDLVANDPLNPGTLVVWRRA</sequence>
<keyword evidence="2" id="KW-1185">Reference proteome</keyword>
<dbReference type="InterPro" id="IPR029063">
    <property type="entry name" value="SAM-dependent_MTases_sf"/>
</dbReference>
<evidence type="ECO:0000313" key="1">
    <source>
        <dbReference type="EMBL" id="TDQ80567.1"/>
    </source>
</evidence>
<dbReference type="OrthoDB" id="5359408at2"/>
<name>A0A4R6WPX9_9PROT</name>
<comment type="caution">
    <text evidence="1">The sequence shown here is derived from an EMBL/GenBank/DDBJ whole genome shotgun (WGS) entry which is preliminary data.</text>
</comment>